<dbReference type="Pfam" id="PF08387">
    <property type="entry name" value="FBD"/>
    <property type="match status" value="1"/>
</dbReference>
<dbReference type="EMBL" id="JAJJMB010016078">
    <property type="protein sequence ID" value="KAI3849674.1"/>
    <property type="molecule type" value="Genomic_DNA"/>
</dbReference>
<dbReference type="InterPro" id="IPR050232">
    <property type="entry name" value="FBL13/AtMIF1-like"/>
</dbReference>
<reference evidence="2" key="1">
    <citation type="submission" date="2022-04" db="EMBL/GenBank/DDBJ databases">
        <title>A functionally conserved STORR gene fusion in Papaver species that diverged 16.8 million years ago.</title>
        <authorList>
            <person name="Catania T."/>
        </authorList>
    </citation>
    <scope>NUCLEOTIDE SEQUENCE</scope>
    <source>
        <strain evidence="2">S-188037</strain>
    </source>
</reference>
<dbReference type="Pfam" id="PF00646">
    <property type="entry name" value="F-box"/>
    <property type="match status" value="1"/>
</dbReference>
<dbReference type="Proteomes" id="UP001202328">
    <property type="component" value="Unassembled WGS sequence"/>
</dbReference>
<dbReference type="InterPro" id="IPR001810">
    <property type="entry name" value="F-box_dom"/>
</dbReference>
<comment type="caution">
    <text evidence="2">The sequence shown here is derived from an EMBL/GenBank/DDBJ whole genome shotgun (WGS) entry which is preliminary data.</text>
</comment>
<evidence type="ECO:0000313" key="3">
    <source>
        <dbReference type="Proteomes" id="UP001202328"/>
    </source>
</evidence>
<dbReference type="InterPro" id="IPR032675">
    <property type="entry name" value="LRR_dom_sf"/>
</dbReference>
<organism evidence="2 3">
    <name type="scientific">Papaver atlanticum</name>
    <dbReference type="NCBI Taxonomy" id="357466"/>
    <lineage>
        <taxon>Eukaryota</taxon>
        <taxon>Viridiplantae</taxon>
        <taxon>Streptophyta</taxon>
        <taxon>Embryophyta</taxon>
        <taxon>Tracheophyta</taxon>
        <taxon>Spermatophyta</taxon>
        <taxon>Magnoliopsida</taxon>
        <taxon>Ranunculales</taxon>
        <taxon>Papaveraceae</taxon>
        <taxon>Papaveroideae</taxon>
        <taxon>Papaver</taxon>
    </lineage>
</organism>
<dbReference type="PANTHER" id="PTHR31900">
    <property type="entry name" value="F-BOX/RNI SUPERFAMILY PROTEIN-RELATED"/>
    <property type="match status" value="1"/>
</dbReference>
<dbReference type="InterPro" id="IPR036047">
    <property type="entry name" value="F-box-like_dom_sf"/>
</dbReference>
<sequence length="495" mass="56908">MDKRKSPSSDSKDKISGLPDSLIHSILSFTDMRYAVQTCVFSKRWRYIWTSLPTLNFGVEEEYSVADFVDKVLRFRDDSCCIRSFRLDTHDEVIDSTRICSWIAVAGKHNVEELDISCLSNGDFVIPPCLCTCKSLTKLDLHVYDSEDYRSKIILPTSVSLPGLKSMSLNLENLLFDDEYSTNKFFSSCPALESLDLGNCEFSDMSLNISSLKLEHFSIENPGLAYDNPKTSWLSDTPTLTLTLYAPNLTTFTCTVCKLRDYSLENLSSLVSACIYLEVETDDKEPGYEIELLEEKKELYALRMMKLVRTLHNVKVLTLSEYFKVLSEAPEILDSQLPQFLNLQRLWLTTWLSRDCVHTIIYFLKISPNIESLCLDITAPPIGSCMPPWFRFCDEINDSRIIYNPDFQKEYRDSRLSLPCVLYHLKFVKIQGLLGRFNELKFIEILLKNSIALEKLVLFSIEKDSHAERRMMKFNEILLGYPRASTCTIMLNPSL</sequence>
<protein>
    <recommendedName>
        <fullName evidence="1">FBD domain-containing protein</fullName>
    </recommendedName>
</protein>
<accession>A0AAD4S052</accession>
<dbReference type="SUPFAM" id="SSF81383">
    <property type="entry name" value="F-box domain"/>
    <property type="match status" value="1"/>
</dbReference>
<dbReference type="SMART" id="SM00579">
    <property type="entry name" value="FBD"/>
    <property type="match status" value="1"/>
</dbReference>
<dbReference type="PANTHER" id="PTHR31900:SF30">
    <property type="entry name" value="SUPERFAMILY PROTEIN, PUTATIVE-RELATED"/>
    <property type="match status" value="1"/>
</dbReference>
<keyword evidence="3" id="KW-1185">Reference proteome</keyword>
<dbReference type="Pfam" id="PF24758">
    <property type="entry name" value="LRR_At5g56370"/>
    <property type="match status" value="1"/>
</dbReference>
<gene>
    <name evidence="2" type="ORF">MKW98_026588</name>
</gene>
<dbReference type="AlphaFoldDB" id="A0AAD4S052"/>
<feature type="domain" description="FBD" evidence="1">
    <location>
        <begin position="419"/>
        <end position="492"/>
    </location>
</feature>
<evidence type="ECO:0000313" key="2">
    <source>
        <dbReference type="EMBL" id="KAI3849674.1"/>
    </source>
</evidence>
<dbReference type="SUPFAM" id="SSF52047">
    <property type="entry name" value="RNI-like"/>
    <property type="match status" value="1"/>
</dbReference>
<dbReference type="Gene3D" id="3.80.10.10">
    <property type="entry name" value="Ribonuclease Inhibitor"/>
    <property type="match status" value="1"/>
</dbReference>
<dbReference type="InterPro" id="IPR055411">
    <property type="entry name" value="LRR_FXL15/At3g58940/PEG3-like"/>
</dbReference>
<dbReference type="InterPro" id="IPR006566">
    <property type="entry name" value="FBD"/>
</dbReference>
<name>A0AAD4S052_9MAGN</name>
<proteinExistence type="predicted"/>
<evidence type="ECO:0000259" key="1">
    <source>
        <dbReference type="SMART" id="SM00579"/>
    </source>
</evidence>